<protein>
    <submittedName>
        <fullName evidence="2">ORF055</fullName>
    </submittedName>
</protein>
<dbReference type="SUPFAM" id="SSF68912">
    <property type="entry name" value="Rho N-terminal domain-like"/>
    <property type="match status" value="1"/>
</dbReference>
<evidence type="ECO:0000313" key="3">
    <source>
        <dbReference type="Proteomes" id="UP000001464"/>
    </source>
</evidence>
<dbReference type="KEGG" id="vg:5133173"/>
<dbReference type="PANTHER" id="PTHR34449:SF2">
    <property type="entry name" value="RHO TERMINATION FACTOR"/>
    <property type="match status" value="1"/>
</dbReference>
<dbReference type="PANTHER" id="PTHR34449">
    <property type="entry name" value="RHO TERMINATION FACTOR"/>
    <property type="match status" value="1"/>
</dbReference>
<accession>Q4ZC68</accession>
<sequence>MLSRVIEKFEDLEDDNHFYDEGDIYPRVGYIPSGERVNTLSSTNNKRDLQVIRLINLDSLKVDKLKELAKERNIEGYSDMKKAELIEALEGAK</sequence>
<dbReference type="GO" id="GO:0006353">
    <property type="term" value="P:DNA-templated transcription termination"/>
    <property type="evidence" value="ECO:0007669"/>
    <property type="project" value="InterPro"/>
</dbReference>
<name>Q4ZC68_9CAUD</name>
<dbReference type="InterPro" id="IPR036269">
    <property type="entry name" value="Rho_N_sf"/>
</dbReference>
<dbReference type="Proteomes" id="UP000001464">
    <property type="component" value="Segment"/>
</dbReference>
<feature type="domain" description="Rho termination factor-like N-terminal" evidence="1">
    <location>
        <begin position="56"/>
        <end position="92"/>
    </location>
</feature>
<evidence type="ECO:0000259" key="1">
    <source>
        <dbReference type="SMART" id="SM00959"/>
    </source>
</evidence>
<dbReference type="Gene3D" id="1.10.720.10">
    <property type="match status" value="1"/>
</dbReference>
<dbReference type="SMART" id="SM00959">
    <property type="entry name" value="Rho_N"/>
    <property type="match status" value="1"/>
</dbReference>
<keyword evidence="3" id="KW-1185">Reference proteome</keyword>
<dbReference type="Pfam" id="PF07498">
    <property type="entry name" value="Rho_N"/>
    <property type="match status" value="1"/>
</dbReference>
<organism evidence="2 3">
    <name type="scientific">Staphylococcus phage EW</name>
    <dbReference type="NCBI Taxonomy" id="2936814"/>
    <lineage>
        <taxon>Viruses</taxon>
        <taxon>Duplodnaviria</taxon>
        <taxon>Heunggongvirae</taxon>
        <taxon>Uroviricota</taxon>
        <taxon>Caudoviricetes</taxon>
        <taxon>Azeredovirinae</taxon>
        <taxon>Phietavirus</taxon>
        <taxon>Phietavirus EW</taxon>
    </lineage>
</organism>
<dbReference type="GeneID" id="5133173"/>
<evidence type="ECO:0000313" key="2">
    <source>
        <dbReference type="EMBL" id="AAX91386.1"/>
    </source>
</evidence>
<dbReference type="EMBL" id="AY954959">
    <property type="protein sequence ID" value="AAX91386.1"/>
    <property type="molecule type" value="Genomic_DNA"/>
</dbReference>
<dbReference type="InterPro" id="IPR011112">
    <property type="entry name" value="Rho-like_N"/>
</dbReference>
<proteinExistence type="predicted"/>
<dbReference type="RefSeq" id="YP_240158.1">
    <property type="nucleotide sequence ID" value="NC_007056.1"/>
</dbReference>
<reference evidence="2 3" key="1">
    <citation type="journal article" date="2005" name="Proc. Natl. Acad. Sci. U.S.A.">
        <title>The complete genomes and proteomes of 27 Staphylococcus aureus bacteriophages.</title>
        <authorList>
            <person name="Kwan T."/>
            <person name="Liu J."/>
            <person name="Dubow M."/>
            <person name="Gros P."/>
            <person name="Pelletier J."/>
        </authorList>
    </citation>
    <scope>NUCLEOTIDE SEQUENCE</scope>
</reference>